<keyword evidence="3" id="KW-1185">Reference proteome</keyword>
<name>A0A8J7LJ42_9NOST</name>
<sequence length="333" mass="39380">MKSQKRRIRKQKSFNPYDSWSLTIQNLPKRSQLYSLQPIGLGTPDTESLSSYLHRLAQHHYLRPWQLYTYELLPLIQHHEYLLHKDTKKTSLKQIFLTNKKTSSNLSVINGLQSITPVIVTAIEQLTSRQDLYSLTLMSWLKVFDSPELLFKPSCAWCPYCYQAWREQRQVIYIPLLWLIEYVKFCPQHQISLENTCPSCNQKMLNFCQPGYCSHCGEWLGQTKYPLKLTSYFRSMGYLSTYQRNISYLQELIAITPYLSKQPQIQDVYSYLHERCVHLDEQGLKDLSFSFWMSSHLIAKPQSCDNAYKPRISLHFLSEVFRCFNITPRQLFL</sequence>
<accession>A0A8J7LJ42</accession>
<dbReference type="Proteomes" id="UP000662314">
    <property type="component" value="Unassembled WGS sequence"/>
</dbReference>
<dbReference type="RefSeq" id="WP_214434143.1">
    <property type="nucleotide sequence ID" value="NZ_CAWPUQ010000036.1"/>
</dbReference>
<organism evidence="2 3">
    <name type="scientific">Dendronalium phyllosphericum CENA369</name>
    <dbReference type="NCBI Taxonomy" id="1725256"/>
    <lineage>
        <taxon>Bacteria</taxon>
        <taxon>Bacillati</taxon>
        <taxon>Cyanobacteriota</taxon>
        <taxon>Cyanophyceae</taxon>
        <taxon>Nostocales</taxon>
        <taxon>Nostocaceae</taxon>
        <taxon>Dendronalium</taxon>
        <taxon>Dendronalium phyllosphericum</taxon>
    </lineage>
</organism>
<gene>
    <name evidence="2" type="ORF">I8752_20495</name>
</gene>
<evidence type="ECO:0000259" key="1">
    <source>
        <dbReference type="Pfam" id="PF06527"/>
    </source>
</evidence>
<evidence type="ECO:0000313" key="3">
    <source>
        <dbReference type="Proteomes" id="UP000662314"/>
    </source>
</evidence>
<comment type="caution">
    <text evidence="2">The sequence shown here is derived from an EMBL/GenBank/DDBJ whole genome shotgun (WGS) entry which is preliminary data.</text>
</comment>
<feature type="domain" description="TniQ" evidence="1">
    <location>
        <begin position="38"/>
        <end position="193"/>
    </location>
</feature>
<proteinExistence type="predicted"/>
<evidence type="ECO:0000313" key="2">
    <source>
        <dbReference type="EMBL" id="MBH8575349.1"/>
    </source>
</evidence>
<reference evidence="2 3" key="1">
    <citation type="journal article" date="2021" name="Int. J. Syst. Evol. Microbiol.">
        <title>Amazonocrinis nigriterrae gen. nov., sp. nov., Atlanticothrix silvestris gen. nov., sp. nov. and Dendronalium phyllosphericum gen. nov., sp. nov., nostocacean cyanobacteria from Brazilian environments.</title>
        <authorList>
            <person name="Alvarenga D.O."/>
            <person name="Andreote A.P.D."/>
            <person name="Branco L.H.Z."/>
            <person name="Delbaje E."/>
            <person name="Cruz R.B."/>
            <person name="Varani A.M."/>
            <person name="Fiore M.F."/>
        </authorList>
    </citation>
    <scope>NUCLEOTIDE SEQUENCE [LARGE SCALE GENOMIC DNA]</scope>
    <source>
        <strain evidence="2 3">CENA369</strain>
    </source>
</reference>
<dbReference type="Pfam" id="PF06527">
    <property type="entry name" value="TniQ"/>
    <property type="match status" value="1"/>
</dbReference>
<dbReference type="EMBL" id="JAECZA010000130">
    <property type="protein sequence ID" value="MBH8575349.1"/>
    <property type="molecule type" value="Genomic_DNA"/>
</dbReference>
<dbReference type="AlphaFoldDB" id="A0A8J7LJ42"/>
<protein>
    <submittedName>
        <fullName evidence="2">TniQ family protein</fullName>
    </submittedName>
</protein>
<dbReference type="InterPro" id="IPR009492">
    <property type="entry name" value="TniQ"/>
</dbReference>